<dbReference type="SUPFAM" id="SSF56281">
    <property type="entry name" value="Metallo-hydrolase/oxidoreductase"/>
    <property type="match status" value="1"/>
</dbReference>
<evidence type="ECO:0000259" key="1">
    <source>
        <dbReference type="SMART" id="SM00849"/>
    </source>
</evidence>
<protein>
    <submittedName>
        <fullName evidence="2">L-ascorbate metabolism protein UlaG, beta-lactamase superfamily</fullName>
    </submittedName>
</protein>
<dbReference type="InterPro" id="IPR001279">
    <property type="entry name" value="Metallo-B-lactamas"/>
</dbReference>
<sequence length="222" mass="23671">MKLTKYDHACVTLAKGGRTILVDPGTFTPDAPRLITEADAVLITHEHFDHFDDGIVLAAMWNRPGLRVYGPAAVTAKLAEQTPPEAAGDLGERLVTVRPGDSFELAGFAITAHGGEHALIHRDIPQVDNVGYLVDGSIYHPGDAYFVPGASVPTLLLPTSGPWTKFGEAADFVRAVRPDRVVQIHELMLSDLGQNSAAMILGENGLTGLPLHRLPAGESLDA</sequence>
<gene>
    <name evidence="2" type="ORF">SAMN05421748_15713</name>
</gene>
<dbReference type="InterPro" id="IPR036866">
    <property type="entry name" value="RibonucZ/Hydroxyglut_hydro"/>
</dbReference>
<evidence type="ECO:0000313" key="2">
    <source>
        <dbReference type="EMBL" id="SNY75416.1"/>
    </source>
</evidence>
<dbReference type="OrthoDB" id="3190691at2"/>
<dbReference type="Gene3D" id="3.60.15.10">
    <property type="entry name" value="Ribonuclease Z/Hydroxyacylglutathione hydrolase-like"/>
    <property type="match status" value="1"/>
</dbReference>
<accession>A0A285KVJ2</accession>
<dbReference type="Proteomes" id="UP000219612">
    <property type="component" value="Unassembled WGS sequence"/>
</dbReference>
<dbReference type="PANTHER" id="PTHR43546">
    <property type="entry name" value="UPF0173 METAL-DEPENDENT HYDROLASE MJ1163-RELATED"/>
    <property type="match status" value="1"/>
</dbReference>
<dbReference type="EMBL" id="OBDY01000057">
    <property type="protein sequence ID" value="SNY75416.1"/>
    <property type="molecule type" value="Genomic_DNA"/>
</dbReference>
<dbReference type="SMART" id="SM00849">
    <property type="entry name" value="Lactamase_B"/>
    <property type="match status" value="1"/>
</dbReference>
<dbReference type="Pfam" id="PF13483">
    <property type="entry name" value="Lactamase_B_3"/>
    <property type="match status" value="1"/>
</dbReference>
<feature type="domain" description="Metallo-beta-lactamase" evidence="1">
    <location>
        <begin position="7"/>
        <end position="185"/>
    </location>
</feature>
<name>A0A285KVJ2_9ACTN</name>
<proteinExistence type="predicted"/>
<organism evidence="2 3">
    <name type="scientific">Paractinoplanes atraurantiacus</name>
    <dbReference type="NCBI Taxonomy" id="1036182"/>
    <lineage>
        <taxon>Bacteria</taxon>
        <taxon>Bacillati</taxon>
        <taxon>Actinomycetota</taxon>
        <taxon>Actinomycetes</taxon>
        <taxon>Micromonosporales</taxon>
        <taxon>Micromonosporaceae</taxon>
        <taxon>Paractinoplanes</taxon>
    </lineage>
</organism>
<dbReference type="AlphaFoldDB" id="A0A285KVJ2"/>
<dbReference type="RefSeq" id="WP_097329298.1">
    <property type="nucleotide sequence ID" value="NZ_OBDY01000057.1"/>
</dbReference>
<dbReference type="PANTHER" id="PTHR43546:SF3">
    <property type="entry name" value="UPF0173 METAL-DEPENDENT HYDROLASE MJ1163"/>
    <property type="match status" value="1"/>
</dbReference>
<reference evidence="2 3" key="1">
    <citation type="submission" date="2017-09" db="EMBL/GenBank/DDBJ databases">
        <authorList>
            <person name="Ehlers B."/>
            <person name="Leendertz F.H."/>
        </authorList>
    </citation>
    <scope>NUCLEOTIDE SEQUENCE [LARGE SCALE GENOMIC DNA]</scope>
    <source>
        <strain evidence="2 3">CGMCC 4.6857</strain>
    </source>
</reference>
<keyword evidence="3" id="KW-1185">Reference proteome</keyword>
<evidence type="ECO:0000313" key="3">
    <source>
        <dbReference type="Proteomes" id="UP000219612"/>
    </source>
</evidence>
<dbReference type="InterPro" id="IPR050114">
    <property type="entry name" value="UPF0173_UPF0282_UlaG_hydrolase"/>
</dbReference>